<name>A0A934IWS1_9HYPH</name>
<dbReference type="RefSeq" id="WP_198874876.1">
    <property type="nucleotide sequence ID" value="NZ_JAEKMH010000001.1"/>
</dbReference>
<comment type="caution">
    <text evidence="1">The sequence shown here is derived from an EMBL/GenBank/DDBJ whole genome shotgun (WGS) entry which is preliminary data.</text>
</comment>
<dbReference type="Proteomes" id="UP000602124">
    <property type="component" value="Unassembled WGS sequence"/>
</dbReference>
<sequence>MPRRSGASKGGCLTRVTSKSHREMSKCHQLMANGDRLMVKCLLKMSKCHQMISKSHPKMAKCHQPVAKSRHRQQFLQASVPAWEPGGTMATRPKLEPDVTLGELLLLARLAELLYDDGKAAPAGAYGSETGVSKTRIRNALLRIESALGIVEMQGAGRRTQKPNAFGRNIGSAARLVERLIYVARQHATDQDKLHLAIRTAEQGLERQWRAGGFDKAAP</sequence>
<protein>
    <submittedName>
        <fullName evidence="1">Uncharacterized protein</fullName>
    </submittedName>
</protein>
<accession>A0A934IWS1</accession>
<keyword evidence="2" id="KW-1185">Reference proteome</keyword>
<gene>
    <name evidence="1" type="ORF">JEQ47_02850</name>
</gene>
<proteinExistence type="predicted"/>
<dbReference type="AlphaFoldDB" id="A0A934IWS1"/>
<evidence type="ECO:0000313" key="2">
    <source>
        <dbReference type="Proteomes" id="UP000602124"/>
    </source>
</evidence>
<organism evidence="1 2">
    <name type="scientific">Devosia sediminis</name>
    <dbReference type="NCBI Taxonomy" id="2798801"/>
    <lineage>
        <taxon>Bacteria</taxon>
        <taxon>Pseudomonadati</taxon>
        <taxon>Pseudomonadota</taxon>
        <taxon>Alphaproteobacteria</taxon>
        <taxon>Hyphomicrobiales</taxon>
        <taxon>Devosiaceae</taxon>
        <taxon>Devosia</taxon>
    </lineage>
</organism>
<dbReference type="EMBL" id="JAEKMH010000001">
    <property type="protein sequence ID" value="MBJ3783650.1"/>
    <property type="molecule type" value="Genomic_DNA"/>
</dbReference>
<reference evidence="1" key="1">
    <citation type="submission" date="2020-12" db="EMBL/GenBank/DDBJ databases">
        <title>Devosia sp. MSA67 isolated from Mo River.</title>
        <authorList>
            <person name="Ma F."/>
            <person name="Zi Z."/>
        </authorList>
    </citation>
    <scope>NUCLEOTIDE SEQUENCE</scope>
    <source>
        <strain evidence="1">MSA67</strain>
    </source>
</reference>
<evidence type="ECO:0000313" key="1">
    <source>
        <dbReference type="EMBL" id="MBJ3783650.1"/>
    </source>
</evidence>